<gene>
    <name evidence="2" type="ORF">DUNSADRAFT_6956</name>
</gene>
<evidence type="ECO:0000256" key="1">
    <source>
        <dbReference type="SAM" id="MobiDB-lite"/>
    </source>
</evidence>
<sequence length="512" mass="54807">MQAKQLGSQAAPKPSTSCVQQPVPIRSRFVCDAGKGAKYFENFKRNRAPHEGELLLRPQETVSLLPLDPLLEYLEQEIWAYTTGQASPTQALAGRPLGAKPSLQELLAEEAEEEGALSGAARLQALEGAPEGSMGQKRRGKQARPGTVIPPPAQIEGPGTHPPPVLKGKPYLLDRAQVHVYWDVESHHPGASDPRVLAHRIRSFASCYGQVAGVYAYAVRKAYNWVPEAFLRQAVYVDPAGAGDPGHEGKEDEGGYDGVDSGGVRQRCRVCGAIKRSMHELASHMRFMHPWAVTPSSVDKSGPGAVGAGQRSTSRDTELSKSRPSITRDEAGSASSGSVSTISTASANGGGRLVARNTSRRTLGRVLLYHNALGQARVPPVGHQLSLKYSLMQEGVEARIVQNSAERASSAVTNGMNRLLDRMRRGEISTDSQIVVIAISDDEERIQKPLLRLRGIGGAATVAVCSSRFHSGGEKNQQGSRGMQYRGADCVASWELVSAGAYACPGPTQKQG</sequence>
<feature type="compositionally biased region" description="Low complexity" evidence="1">
    <location>
        <begin position="332"/>
        <end position="347"/>
    </location>
</feature>
<feature type="region of interest" description="Disordered" evidence="1">
    <location>
        <begin position="128"/>
        <end position="161"/>
    </location>
</feature>
<dbReference type="PANTHER" id="PTHR35744">
    <property type="entry name" value="C2H2-TYPE DOMAIN-CONTAINING PROTEIN"/>
    <property type="match status" value="1"/>
</dbReference>
<evidence type="ECO:0008006" key="4">
    <source>
        <dbReference type="Google" id="ProtNLM"/>
    </source>
</evidence>
<reference evidence="2" key="1">
    <citation type="submission" date="2017-08" db="EMBL/GenBank/DDBJ databases">
        <authorList>
            <person name="Polle J.E."/>
            <person name="Barry K."/>
            <person name="Cushman J."/>
            <person name="Schmutz J."/>
            <person name="Tran D."/>
            <person name="Hathwaick L.T."/>
            <person name="Yim W.C."/>
            <person name="Jenkins J."/>
            <person name="Mckie-Krisberg Z.M."/>
            <person name="Prochnik S."/>
            <person name="Lindquist E."/>
            <person name="Dockter R.B."/>
            <person name="Adam C."/>
            <person name="Molina H."/>
            <person name="Bunkerborg J."/>
            <person name="Jin E."/>
            <person name="Buchheim M."/>
            <person name="Magnuson J."/>
        </authorList>
    </citation>
    <scope>NUCLEOTIDE SEQUENCE</scope>
    <source>
        <strain evidence="2">CCAP 19/18</strain>
    </source>
</reference>
<evidence type="ECO:0000313" key="3">
    <source>
        <dbReference type="Proteomes" id="UP000815325"/>
    </source>
</evidence>
<comment type="caution">
    <text evidence="2">The sequence shown here is derived from an EMBL/GenBank/DDBJ whole genome shotgun (WGS) entry which is preliminary data.</text>
</comment>
<name>A0ABQ7GM95_DUNSA</name>
<dbReference type="Proteomes" id="UP000815325">
    <property type="component" value="Unassembled WGS sequence"/>
</dbReference>
<feature type="region of interest" description="Disordered" evidence="1">
    <location>
        <begin position="296"/>
        <end position="353"/>
    </location>
</feature>
<dbReference type="EMBL" id="MU069691">
    <property type="protein sequence ID" value="KAF5835730.1"/>
    <property type="molecule type" value="Genomic_DNA"/>
</dbReference>
<protein>
    <recommendedName>
        <fullName evidence="4">C2H2-type domain-containing protein</fullName>
    </recommendedName>
</protein>
<feature type="compositionally biased region" description="Basic and acidic residues" evidence="1">
    <location>
        <begin position="313"/>
        <end position="331"/>
    </location>
</feature>
<evidence type="ECO:0000313" key="2">
    <source>
        <dbReference type="EMBL" id="KAF5835730.1"/>
    </source>
</evidence>
<proteinExistence type="predicted"/>
<dbReference type="PANTHER" id="PTHR35744:SF4">
    <property type="entry name" value="OS04G0464600 PROTEIN"/>
    <property type="match status" value="1"/>
</dbReference>
<organism evidence="2 3">
    <name type="scientific">Dunaliella salina</name>
    <name type="common">Green alga</name>
    <name type="synonym">Protococcus salinus</name>
    <dbReference type="NCBI Taxonomy" id="3046"/>
    <lineage>
        <taxon>Eukaryota</taxon>
        <taxon>Viridiplantae</taxon>
        <taxon>Chlorophyta</taxon>
        <taxon>core chlorophytes</taxon>
        <taxon>Chlorophyceae</taxon>
        <taxon>CS clade</taxon>
        <taxon>Chlamydomonadales</taxon>
        <taxon>Dunaliellaceae</taxon>
        <taxon>Dunaliella</taxon>
    </lineage>
</organism>
<accession>A0ABQ7GM95</accession>
<keyword evidence="3" id="KW-1185">Reference proteome</keyword>